<proteinExistence type="inferred from homology"/>
<feature type="transmembrane region" description="Helical" evidence="9">
    <location>
        <begin position="81"/>
        <end position="98"/>
    </location>
</feature>
<evidence type="ECO:0000313" key="12">
    <source>
        <dbReference type="Proteomes" id="UP000563524"/>
    </source>
</evidence>
<dbReference type="RefSeq" id="WP_183817413.1">
    <property type="nucleotide sequence ID" value="NZ_JACHOB010000003.1"/>
</dbReference>
<reference evidence="11 12" key="1">
    <citation type="submission" date="2020-08" db="EMBL/GenBank/DDBJ databases">
        <title>Genomic Encyclopedia of Type Strains, Phase IV (KMG-IV): sequencing the most valuable type-strain genomes for metagenomic binning, comparative biology and taxonomic classification.</title>
        <authorList>
            <person name="Goeker M."/>
        </authorList>
    </citation>
    <scope>NUCLEOTIDE SEQUENCE [LARGE SCALE GENOMIC DNA]</scope>
    <source>
        <strain evidence="11 12">DSM 102850</strain>
    </source>
</reference>
<evidence type="ECO:0000256" key="8">
    <source>
        <dbReference type="ARBA" id="ARBA00038436"/>
    </source>
</evidence>
<keyword evidence="7 9" id="KW-0472">Membrane</keyword>
<dbReference type="Pfam" id="PF04290">
    <property type="entry name" value="DctQ"/>
    <property type="match status" value="1"/>
</dbReference>
<evidence type="ECO:0000256" key="6">
    <source>
        <dbReference type="ARBA" id="ARBA00022989"/>
    </source>
</evidence>
<evidence type="ECO:0000256" key="5">
    <source>
        <dbReference type="ARBA" id="ARBA00022692"/>
    </source>
</evidence>
<evidence type="ECO:0000256" key="3">
    <source>
        <dbReference type="ARBA" id="ARBA00022475"/>
    </source>
</evidence>
<organism evidence="11 12">
    <name type="scientific">Parvularcula dongshanensis</name>
    <dbReference type="NCBI Taxonomy" id="1173995"/>
    <lineage>
        <taxon>Bacteria</taxon>
        <taxon>Pseudomonadati</taxon>
        <taxon>Pseudomonadota</taxon>
        <taxon>Alphaproteobacteria</taxon>
        <taxon>Parvularculales</taxon>
        <taxon>Parvularculaceae</taxon>
        <taxon>Parvularcula</taxon>
    </lineage>
</organism>
<feature type="transmembrane region" description="Helical" evidence="9">
    <location>
        <begin position="41"/>
        <end position="69"/>
    </location>
</feature>
<gene>
    <name evidence="11" type="ORF">GGQ59_001647</name>
</gene>
<comment type="subunit">
    <text evidence="9">The complex comprises the extracytoplasmic solute receptor protein and the two transmembrane proteins.</text>
</comment>
<name>A0A840I462_9PROT</name>
<dbReference type="InterPro" id="IPR007387">
    <property type="entry name" value="TRAP_DctQ"/>
</dbReference>
<feature type="transmembrane region" description="Helical" evidence="9">
    <location>
        <begin position="118"/>
        <end position="143"/>
    </location>
</feature>
<dbReference type="AlphaFoldDB" id="A0A840I462"/>
<dbReference type="PANTHER" id="PTHR35011:SF4">
    <property type="entry name" value="SLL1102 PROTEIN"/>
    <property type="match status" value="1"/>
</dbReference>
<keyword evidence="5 9" id="KW-0812">Transmembrane</keyword>
<evidence type="ECO:0000256" key="1">
    <source>
        <dbReference type="ARBA" id="ARBA00004429"/>
    </source>
</evidence>
<comment type="subcellular location">
    <subcellularLocation>
        <location evidence="1 9">Cell inner membrane</location>
        <topology evidence="1 9">Multi-pass membrane protein</topology>
    </subcellularLocation>
</comment>
<feature type="domain" description="Tripartite ATP-independent periplasmic transporters DctQ component" evidence="10">
    <location>
        <begin position="56"/>
        <end position="184"/>
    </location>
</feature>
<comment type="function">
    <text evidence="9">Part of the tripartite ATP-independent periplasmic (TRAP) transport system.</text>
</comment>
<evidence type="ECO:0000256" key="7">
    <source>
        <dbReference type="ARBA" id="ARBA00023136"/>
    </source>
</evidence>
<sequence>MLIVCTCLSLGFLASLPFFGLRSDAARQLSGRLAGSARRIVLAAFVLACCATLLLALAMGIVVLLRSVFSISLVWLQELPLYLFGATFLLSGGAVLLADAHVRVDVLYSRWPPRRRALVDLCGLTLFVLPVCGLIVVAAGPYVAQSWADLERSPEPSGIHAVYLLKSLIPAFGVLVALAAFVRADGLARGLRR</sequence>
<evidence type="ECO:0000256" key="9">
    <source>
        <dbReference type="RuleBase" id="RU369079"/>
    </source>
</evidence>
<feature type="transmembrane region" description="Helical" evidence="9">
    <location>
        <begin position="163"/>
        <end position="184"/>
    </location>
</feature>
<protein>
    <recommendedName>
        <fullName evidence="9">TRAP transporter small permease protein</fullName>
    </recommendedName>
</protein>
<evidence type="ECO:0000259" key="10">
    <source>
        <dbReference type="Pfam" id="PF04290"/>
    </source>
</evidence>
<keyword evidence="2 9" id="KW-0813">Transport</keyword>
<dbReference type="InterPro" id="IPR055348">
    <property type="entry name" value="DctQ"/>
</dbReference>
<dbReference type="GO" id="GO:0022857">
    <property type="term" value="F:transmembrane transporter activity"/>
    <property type="evidence" value="ECO:0007669"/>
    <property type="project" value="UniProtKB-UniRule"/>
</dbReference>
<keyword evidence="4 9" id="KW-0997">Cell inner membrane</keyword>
<keyword evidence="3" id="KW-1003">Cell membrane</keyword>
<evidence type="ECO:0000256" key="2">
    <source>
        <dbReference type="ARBA" id="ARBA00022448"/>
    </source>
</evidence>
<dbReference type="EMBL" id="JACHOB010000003">
    <property type="protein sequence ID" value="MBB4659122.1"/>
    <property type="molecule type" value="Genomic_DNA"/>
</dbReference>
<evidence type="ECO:0000313" key="11">
    <source>
        <dbReference type="EMBL" id="MBB4659122.1"/>
    </source>
</evidence>
<evidence type="ECO:0000256" key="4">
    <source>
        <dbReference type="ARBA" id="ARBA00022519"/>
    </source>
</evidence>
<keyword evidence="6 9" id="KW-1133">Transmembrane helix</keyword>
<accession>A0A840I462</accession>
<keyword evidence="12" id="KW-1185">Reference proteome</keyword>
<comment type="caution">
    <text evidence="11">The sequence shown here is derived from an EMBL/GenBank/DDBJ whole genome shotgun (WGS) entry which is preliminary data.</text>
</comment>
<dbReference type="GO" id="GO:0005886">
    <property type="term" value="C:plasma membrane"/>
    <property type="evidence" value="ECO:0007669"/>
    <property type="project" value="UniProtKB-SubCell"/>
</dbReference>
<dbReference type="Proteomes" id="UP000563524">
    <property type="component" value="Unassembled WGS sequence"/>
</dbReference>
<comment type="similarity">
    <text evidence="8 9">Belongs to the TRAP transporter small permease family.</text>
</comment>
<dbReference type="PANTHER" id="PTHR35011">
    <property type="entry name" value="2,3-DIKETO-L-GULONATE TRAP TRANSPORTER SMALL PERMEASE PROTEIN YIAM"/>
    <property type="match status" value="1"/>
</dbReference>